<gene>
    <name evidence="1" type="ORF">RPERSI_LOCUS12774</name>
</gene>
<feature type="non-terminal residue" evidence="1">
    <location>
        <position position="1"/>
    </location>
</feature>
<proteinExistence type="predicted"/>
<accession>A0ACA9Q5U5</accession>
<sequence>ETEEGNSRRAQEEMSVKEVEALRRKVKESEDELEEKNMMIVEGVRDKFWLEQEYRRLRKKVNW</sequence>
<reference evidence="1" key="1">
    <citation type="submission" date="2021-06" db="EMBL/GenBank/DDBJ databases">
        <authorList>
            <person name="Kallberg Y."/>
            <person name="Tangrot J."/>
            <person name="Rosling A."/>
        </authorList>
    </citation>
    <scope>NUCLEOTIDE SEQUENCE</scope>
    <source>
        <strain evidence="1">MA461A</strain>
    </source>
</reference>
<comment type="caution">
    <text evidence="1">The sequence shown here is derived from an EMBL/GenBank/DDBJ whole genome shotgun (WGS) entry which is preliminary data.</text>
</comment>
<dbReference type="Proteomes" id="UP000789920">
    <property type="component" value="Unassembled WGS sequence"/>
</dbReference>
<protein>
    <submittedName>
        <fullName evidence="1">26575_t:CDS:1</fullName>
    </submittedName>
</protein>
<keyword evidence="2" id="KW-1185">Reference proteome</keyword>
<organism evidence="1 2">
    <name type="scientific">Racocetra persica</name>
    <dbReference type="NCBI Taxonomy" id="160502"/>
    <lineage>
        <taxon>Eukaryota</taxon>
        <taxon>Fungi</taxon>
        <taxon>Fungi incertae sedis</taxon>
        <taxon>Mucoromycota</taxon>
        <taxon>Glomeromycotina</taxon>
        <taxon>Glomeromycetes</taxon>
        <taxon>Diversisporales</taxon>
        <taxon>Gigasporaceae</taxon>
        <taxon>Racocetra</taxon>
    </lineage>
</organism>
<dbReference type="EMBL" id="CAJVQC010027680">
    <property type="protein sequence ID" value="CAG8737155.1"/>
    <property type="molecule type" value="Genomic_DNA"/>
</dbReference>
<evidence type="ECO:0000313" key="1">
    <source>
        <dbReference type="EMBL" id="CAG8737155.1"/>
    </source>
</evidence>
<name>A0ACA9Q5U5_9GLOM</name>
<evidence type="ECO:0000313" key="2">
    <source>
        <dbReference type="Proteomes" id="UP000789920"/>
    </source>
</evidence>